<dbReference type="AlphaFoldDB" id="A0A3B0ZTH4"/>
<feature type="transmembrane region" description="Helical" evidence="2">
    <location>
        <begin position="41"/>
        <end position="64"/>
    </location>
</feature>
<dbReference type="GO" id="GO:0008654">
    <property type="term" value="P:phospholipid biosynthetic process"/>
    <property type="evidence" value="ECO:0007669"/>
    <property type="project" value="InterPro"/>
</dbReference>
<dbReference type="EMBL" id="UOFR01000003">
    <property type="protein sequence ID" value="VAW90752.1"/>
    <property type="molecule type" value="Genomic_DNA"/>
</dbReference>
<protein>
    <recommendedName>
        <fullName evidence="4">CDP-alcohol phosphatidyltransferase family protein</fullName>
    </recommendedName>
</protein>
<dbReference type="Gene3D" id="1.20.120.1760">
    <property type="match status" value="1"/>
</dbReference>
<keyword evidence="2" id="KW-0812">Transmembrane</keyword>
<dbReference type="InterPro" id="IPR000462">
    <property type="entry name" value="CDP-OH_P_trans"/>
</dbReference>
<gene>
    <name evidence="3" type="ORF">MNBD_GAMMA21-1830</name>
</gene>
<evidence type="ECO:0008006" key="4">
    <source>
        <dbReference type="Google" id="ProtNLM"/>
    </source>
</evidence>
<evidence type="ECO:0000256" key="1">
    <source>
        <dbReference type="ARBA" id="ARBA00022679"/>
    </source>
</evidence>
<dbReference type="InterPro" id="IPR043130">
    <property type="entry name" value="CDP-OH_PTrfase_TM_dom"/>
</dbReference>
<dbReference type="Pfam" id="PF01066">
    <property type="entry name" value="CDP-OH_P_transf"/>
    <property type="match status" value="1"/>
</dbReference>
<keyword evidence="2" id="KW-0472">Membrane</keyword>
<accession>A0A3B0ZTH4</accession>
<proteinExistence type="predicted"/>
<sequence length="265" mass="31125">MSDSTPTQKNVIEPPYYSNWADLFFPLIANRLLPFVSRYNWITPNIVTLFSFFLYVVGCLFIFIDIPGHLIVTAIFLPVAYIGDCLDGQLARTKKLSSDLGNYLDKVVDVLKIYIITLSLAYGAYLTTNDVIYIFLGFTACFFFNFRYYLKLETIFSQFNHDPQYLDKCRERRKALYHSKKTEYEQLSNRFSGKIKLIWLKHRSIFWVDEAEFVVFTSVGAVFNQIELVLWVLAISQFLIALWRLFERGYQTHKAKDQLLDPMRK</sequence>
<dbReference type="GO" id="GO:0016020">
    <property type="term" value="C:membrane"/>
    <property type="evidence" value="ECO:0007669"/>
    <property type="project" value="InterPro"/>
</dbReference>
<name>A0A3B0ZTH4_9ZZZZ</name>
<reference evidence="3" key="1">
    <citation type="submission" date="2018-06" db="EMBL/GenBank/DDBJ databases">
        <authorList>
            <person name="Zhirakovskaya E."/>
        </authorList>
    </citation>
    <scope>NUCLEOTIDE SEQUENCE</scope>
</reference>
<keyword evidence="1" id="KW-0808">Transferase</keyword>
<feature type="transmembrane region" description="Helical" evidence="2">
    <location>
        <begin position="107"/>
        <end position="125"/>
    </location>
</feature>
<keyword evidence="2" id="KW-1133">Transmembrane helix</keyword>
<evidence type="ECO:0000313" key="3">
    <source>
        <dbReference type="EMBL" id="VAW90752.1"/>
    </source>
</evidence>
<dbReference type="InterPro" id="IPR048254">
    <property type="entry name" value="CDP_ALCOHOL_P_TRANSF_CS"/>
</dbReference>
<evidence type="ECO:0000256" key="2">
    <source>
        <dbReference type="SAM" id="Phobius"/>
    </source>
</evidence>
<dbReference type="GO" id="GO:0016780">
    <property type="term" value="F:phosphotransferase activity, for other substituted phosphate groups"/>
    <property type="evidence" value="ECO:0007669"/>
    <property type="project" value="InterPro"/>
</dbReference>
<organism evidence="3">
    <name type="scientific">hydrothermal vent metagenome</name>
    <dbReference type="NCBI Taxonomy" id="652676"/>
    <lineage>
        <taxon>unclassified sequences</taxon>
        <taxon>metagenomes</taxon>
        <taxon>ecological metagenomes</taxon>
    </lineage>
</organism>
<dbReference type="PROSITE" id="PS00379">
    <property type="entry name" value="CDP_ALCOHOL_P_TRANSF"/>
    <property type="match status" value="1"/>
</dbReference>
<feature type="transmembrane region" description="Helical" evidence="2">
    <location>
        <begin position="228"/>
        <end position="246"/>
    </location>
</feature>
<feature type="transmembrane region" description="Helical" evidence="2">
    <location>
        <begin position="70"/>
        <end position="86"/>
    </location>
</feature>
<feature type="transmembrane region" description="Helical" evidence="2">
    <location>
        <begin position="131"/>
        <end position="150"/>
    </location>
</feature>